<dbReference type="PANTHER" id="PTHR43630">
    <property type="entry name" value="POLY-BETA-1,6-N-ACETYL-D-GLUCOSAMINE SYNTHASE"/>
    <property type="match status" value="1"/>
</dbReference>
<dbReference type="InterPro" id="IPR001173">
    <property type="entry name" value="Glyco_trans_2-like"/>
</dbReference>
<feature type="transmembrane region" description="Helical" evidence="4">
    <location>
        <begin position="6"/>
        <end position="28"/>
    </location>
</feature>
<dbReference type="PANTHER" id="PTHR43630:SF1">
    <property type="entry name" value="POLY-BETA-1,6-N-ACETYL-D-GLUCOSAMINE SYNTHASE"/>
    <property type="match status" value="1"/>
</dbReference>
<evidence type="ECO:0000256" key="2">
    <source>
        <dbReference type="ARBA" id="ARBA00022676"/>
    </source>
</evidence>
<dbReference type="OrthoDB" id="9800276at2"/>
<dbReference type="EMBL" id="JMIH01000023">
    <property type="protein sequence ID" value="KEO72762.1"/>
    <property type="molecule type" value="Genomic_DNA"/>
</dbReference>
<dbReference type="Gene3D" id="3.90.550.10">
    <property type="entry name" value="Spore Coat Polysaccharide Biosynthesis Protein SpsA, Chain A"/>
    <property type="match status" value="1"/>
</dbReference>
<evidence type="ECO:0000256" key="4">
    <source>
        <dbReference type="SAM" id="Phobius"/>
    </source>
</evidence>
<feature type="domain" description="Glycosyltransferase 2-like" evidence="5">
    <location>
        <begin position="46"/>
        <end position="217"/>
    </location>
</feature>
<comment type="caution">
    <text evidence="6">The sequence shown here is derived from an EMBL/GenBank/DDBJ whole genome shotgun (WGS) entry which is preliminary data.</text>
</comment>
<keyword evidence="3" id="KW-0808">Transferase</keyword>
<organism evidence="6 7">
    <name type="scientific">Anditalea andensis</name>
    <dbReference type="NCBI Taxonomy" id="1048983"/>
    <lineage>
        <taxon>Bacteria</taxon>
        <taxon>Pseudomonadati</taxon>
        <taxon>Bacteroidota</taxon>
        <taxon>Cytophagia</taxon>
        <taxon>Cytophagales</taxon>
        <taxon>Cytophagaceae</taxon>
        <taxon>Anditalea</taxon>
    </lineage>
</organism>
<gene>
    <name evidence="6" type="ORF">EL17_14085</name>
</gene>
<feature type="transmembrane region" description="Helical" evidence="4">
    <location>
        <begin position="293"/>
        <end position="314"/>
    </location>
</feature>
<dbReference type="InterPro" id="IPR029044">
    <property type="entry name" value="Nucleotide-diphossugar_trans"/>
</dbReference>
<dbReference type="GO" id="GO:0016757">
    <property type="term" value="F:glycosyltransferase activity"/>
    <property type="evidence" value="ECO:0007669"/>
    <property type="project" value="UniProtKB-KW"/>
</dbReference>
<accession>A0A074LG41</accession>
<dbReference type="SUPFAM" id="SSF53448">
    <property type="entry name" value="Nucleotide-diphospho-sugar transferases"/>
    <property type="match status" value="1"/>
</dbReference>
<evidence type="ECO:0000313" key="6">
    <source>
        <dbReference type="EMBL" id="KEO72762.1"/>
    </source>
</evidence>
<dbReference type="STRING" id="1048983.EL17_14085"/>
<dbReference type="Proteomes" id="UP000027821">
    <property type="component" value="Unassembled WGS sequence"/>
</dbReference>
<dbReference type="eggNOG" id="COG1215">
    <property type="taxonomic scope" value="Bacteria"/>
</dbReference>
<keyword evidence="4" id="KW-0472">Membrane</keyword>
<keyword evidence="2" id="KW-0328">Glycosyltransferase</keyword>
<dbReference type="AlphaFoldDB" id="A0A074LG41"/>
<keyword evidence="4" id="KW-0812">Transmembrane</keyword>
<evidence type="ECO:0000256" key="1">
    <source>
        <dbReference type="ARBA" id="ARBA00006739"/>
    </source>
</evidence>
<keyword evidence="4" id="KW-1133">Transmembrane helix</keyword>
<protein>
    <recommendedName>
        <fullName evidence="5">Glycosyltransferase 2-like domain-containing protein</fullName>
    </recommendedName>
</protein>
<keyword evidence="7" id="KW-1185">Reference proteome</keyword>
<feature type="transmembrane region" description="Helical" evidence="4">
    <location>
        <begin position="334"/>
        <end position="359"/>
    </location>
</feature>
<sequence length="371" mass="42344">MLIILIIVCSLTFIVILQDFLLYLGLVFNFKNHNSSEHNFEHPKISVLIAARNEAKFLPHCLQSLENLKYDIDKIEFILANDESIDETESIIKAWVSRANNRRYLNITTQTTKTMNGKANALHQMATLAQGEYFLFTDADCEVPAYWANDMVASAVNSKSDLVTGITKVKPTDWYASMQAIDWWLTLGMVKVASDAGVVLTSMGNNMLISRNAYRAIGGFASLPLTVTEDFEIAKAVKQLKFKAVHQVSSENLIFTHAQETLVELLAQRKRWLKGVMGLPFYWKIMLGLQAMFFPFILILFSINPGLAAALWMAKILTQSLFIKDFARSTGTIVLPYFLITFELYYIFVSWSTILYYFWPAKVKWKGRQYE</sequence>
<comment type="similarity">
    <text evidence="1">Belongs to the glycosyltransferase 2 family.</text>
</comment>
<evidence type="ECO:0000256" key="3">
    <source>
        <dbReference type="ARBA" id="ARBA00022679"/>
    </source>
</evidence>
<name>A0A074LG41_9BACT</name>
<evidence type="ECO:0000259" key="5">
    <source>
        <dbReference type="Pfam" id="PF00535"/>
    </source>
</evidence>
<proteinExistence type="inferred from homology"/>
<dbReference type="Pfam" id="PF00535">
    <property type="entry name" value="Glycos_transf_2"/>
    <property type="match status" value="1"/>
</dbReference>
<reference evidence="6 7" key="1">
    <citation type="submission" date="2014-04" db="EMBL/GenBank/DDBJ databases">
        <title>Characterization and application of a salt tolerant electro-active bacterium.</title>
        <authorList>
            <person name="Yang L."/>
            <person name="Wei S."/>
            <person name="Tay Q.X.M."/>
        </authorList>
    </citation>
    <scope>NUCLEOTIDE SEQUENCE [LARGE SCALE GENOMIC DNA]</scope>
    <source>
        <strain evidence="6 7">LY1</strain>
    </source>
</reference>
<evidence type="ECO:0000313" key="7">
    <source>
        <dbReference type="Proteomes" id="UP000027821"/>
    </source>
</evidence>